<dbReference type="KEGG" id="azq:G3580_09135"/>
<evidence type="ECO:0000256" key="8">
    <source>
        <dbReference type="SAM" id="Phobius"/>
    </source>
</evidence>
<feature type="domain" description="Histidine kinase" evidence="9">
    <location>
        <begin position="764"/>
        <end position="976"/>
    </location>
</feature>
<dbReference type="Pfam" id="PF00512">
    <property type="entry name" value="HisKA"/>
    <property type="match status" value="1"/>
</dbReference>
<keyword evidence="13" id="KW-1185">Reference proteome</keyword>
<dbReference type="SMART" id="SM00091">
    <property type="entry name" value="PAS"/>
    <property type="match status" value="5"/>
</dbReference>
<comment type="subcellular location">
    <subcellularLocation>
        <location evidence="2">Cell inner membrane</location>
        <topology evidence="2">Multi-pass membrane protein</topology>
    </subcellularLocation>
</comment>
<feature type="domain" description="PAC" evidence="11">
    <location>
        <begin position="303"/>
        <end position="358"/>
    </location>
</feature>
<dbReference type="SMART" id="SM00086">
    <property type="entry name" value="PAC"/>
    <property type="match status" value="5"/>
</dbReference>
<dbReference type="GO" id="GO:0005886">
    <property type="term" value="C:plasma membrane"/>
    <property type="evidence" value="ECO:0007669"/>
    <property type="project" value="UniProtKB-SubCell"/>
</dbReference>
<feature type="transmembrane region" description="Helical" evidence="8">
    <location>
        <begin position="15"/>
        <end position="38"/>
    </location>
</feature>
<evidence type="ECO:0000313" key="12">
    <source>
        <dbReference type="EMBL" id="QID17791.1"/>
    </source>
</evidence>
<dbReference type="EMBL" id="CP048836">
    <property type="protein sequence ID" value="QID17791.1"/>
    <property type="molecule type" value="Genomic_DNA"/>
</dbReference>
<feature type="transmembrane region" description="Helical" evidence="8">
    <location>
        <begin position="67"/>
        <end position="90"/>
    </location>
</feature>
<dbReference type="InterPro" id="IPR036097">
    <property type="entry name" value="HisK_dim/P_sf"/>
</dbReference>
<dbReference type="PROSITE" id="PS50113">
    <property type="entry name" value="PAC"/>
    <property type="match status" value="4"/>
</dbReference>
<evidence type="ECO:0000259" key="9">
    <source>
        <dbReference type="PROSITE" id="PS50109"/>
    </source>
</evidence>
<dbReference type="SMART" id="SM00388">
    <property type="entry name" value="HisKA"/>
    <property type="match status" value="1"/>
</dbReference>
<dbReference type="PROSITE" id="PS50109">
    <property type="entry name" value="HIS_KIN"/>
    <property type="match status" value="1"/>
</dbReference>
<dbReference type="GO" id="GO:0000156">
    <property type="term" value="F:phosphorelay response regulator activity"/>
    <property type="evidence" value="ECO:0007669"/>
    <property type="project" value="TreeGrafter"/>
</dbReference>
<dbReference type="InterPro" id="IPR001610">
    <property type="entry name" value="PAC"/>
</dbReference>
<evidence type="ECO:0000313" key="13">
    <source>
        <dbReference type="Proteomes" id="UP000501991"/>
    </source>
</evidence>
<dbReference type="Pfam" id="PF02518">
    <property type="entry name" value="HATPase_c"/>
    <property type="match status" value="1"/>
</dbReference>
<evidence type="ECO:0000259" key="10">
    <source>
        <dbReference type="PROSITE" id="PS50112"/>
    </source>
</evidence>
<keyword evidence="5" id="KW-0808">Transferase</keyword>
<dbReference type="SUPFAM" id="SSF47384">
    <property type="entry name" value="Homodimeric domain of signal transducing histidine kinase"/>
    <property type="match status" value="1"/>
</dbReference>
<dbReference type="EC" id="2.7.13.3" evidence="3"/>
<dbReference type="Gene3D" id="3.30.565.10">
    <property type="entry name" value="Histidine kinase-like ATPase, C-terminal domain"/>
    <property type="match status" value="1"/>
</dbReference>
<feature type="domain" description="PAC" evidence="11">
    <location>
        <begin position="180"/>
        <end position="233"/>
    </location>
</feature>
<dbReference type="PANTHER" id="PTHR42878:SF15">
    <property type="entry name" value="BACTERIOPHYTOCHROME"/>
    <property type="match status" value="1"/>
</dbReference>
<dbReference type="PRINTS" id="PR00344">
    <property type="entry name" value="BCTRLSENSOR"/>
</dbReference>
<feature type="domain" description="PAC" evidence="11">
    <location>
        <begin position="683"/>
        <end position="735"/>
    </location>
</feature>
<dbReference type="AlphaFoldDB" id="A0A6C1B2B9"/>
<dbReference type="CDD" id="cd00082">
    <property type="entry name" value="HisKA"/>
    <property type="match status" value="1"/>
</dbReference>
<feature type="domain" description="PAC" evidence="11">
    <location>
        <begin position="433"/>
        <end position="485"/>
    </location>
</feature>
<keyword evidence="8" id="KW-1133">Transmembrane helix</keyword>
<dbReference type="NCBIfam" id="TIGR00229">
    <property type="entry name" value="sensory_box"/>
    <property type="match status" value="4"/>
</dbReference>
<evidence type="ECO:0000256" key="6">
    <source>
        <dbReference type="ARBA" id="ARBA00022777"/>
    </source>
</evidence>
<dbReference type="PROSITE" id="PS50112">
    <property type="entry name" value="PAS"/>
    <property type="match status" value="2"/>
</dbReference>
<organism evidence="12 13">
    <name type="scientific">Nitrogeniibacter mangrovi</name>
    <dbReference type="NCBI Taxonomy" id="2016596"/>
    <lineage>
        <taxon>Bacteria</taxon>
        <taxon>Pseudomonadati</taxon>
        <taxon>Pseudomonadota</taxon>
        <taxon>Betaproteobacteria</taxon>
        <taxon>Rhodocyclales</taxon>
        <taxon>Zoogloeaceae</taxon>
        <taxon>Nitrogeniibacter</taxon>
    </lineage>
</organism>
<dbReference type="SMART" id="SM00387">
    <property type="entry name" value="HATPase_c"/>
    <property type="match status" value="1"/>
</dbReference>
<name>A0A6C1B2B9_9RHOO</name>
<evidence type="ECO:0000256" key="4">
    <source>
        <dbReference type="ARBA" id="ARBA00022553"/>
    </source>
</evidence>
<dbReference type="Gene3D" id="1.10.287.130">
    <property type="match status" value="1"/>
</dbReference>
<dbReference type="FunFam" id="3.30.565.10:FF:000006">
    <property type="entry name" value="Sensor histidine kinase WalK"/>
    <property type="match status" value="1"/>
</dbReference>
<gene>
    <name evidence="12" type="ORF">G3580_09135</name>
</gene>
<accession>A0A6C1B2B9</accession>
<feature type="domain" description="PAS" evidence="10">
    <location>
        <begin position="609"/>
        <end position="679"/>
    </location>
</feature>
<dbReference type="SUPFAM" id="SSF55785">
    <property type="entry name" value="PYP-like sensor domain (PAS domain)"/>
    <property type="match status" value="5"/>
</dbReference>
<keyword evidence="8" id="KW-0812">Transmembrane</keyword>
<dbReference type="SUPFAM" id="SSF55874">
    <property type="entry name" value="ATPase domain of HSP90 chaperone/DNA topoisomerase II/histidine kinase"/>
    <property type="match status" value="1"/>
</dbReference>
<reference evidence="12 13" key="1">
    <citation type="submission" date="2020-02" db="EMBL/GenBank/DDBJ databases">
        <title>Nitrogenibacter mangrovi gen. nov., sp. nov. isolated from mangrove sediment, a denitrifying betaproteobacterium.</title>
        <authorList>
            <person name="Liao H."/>
            <person name="Tian Y."/>
        </authorList>
    </citation>
    <scope>NUCLEOTIDE SEQUENCE [LARGE SCALE GENOMIC DNA]</scope>
    <source>
        <strain evidence="12 13">M9-3-2</strain>
    </source>
</reference>
<dbReference type="FunFam" id="1.10.287.130:FF:000070">
    <property type="entry name" value="Histidine kinase sensor protein"/>
    <property type="match status" value="1"/>
</dbReference>
<dbReference type="InterPro" id="IPR003594">
    <property type="entry name" value="HATPase_dom"/>
</dbReference>
<dbReference type="InterPro" id="IPR013656">
    <property type="entry name" value="PAS_4"/>
</dbReference>
<evidence type="ECO:0000256" key="5">
    <source>
        <dbReference type="ARBA" id="ARBA00022679"/>
    </source>
</evidence>
<dbReference type="InterPro" id="IPR005467">
    <property type="entry name" value="His_kinase_dom"/>
</dbReference>
<evidence type="ECO:0000256" key="7">
    <source>
        <dbReference type="ARBA" id="ARBA00023136"/>
    </source>
</evidence>
<dbReference type="GO" id="GO:0007234">
    <property type="term" value="P:osmosensory signaling via phosphorelay pathway"/>
    <property type="evidence" value="ECO:0007669"/>
    <property type="project" value="TreeGrafter"/>
</dbReference>
<evidence type="ECO:0000256" key="3">
    <source>
        <dbReference type="ARBA" id="ARBA00012438"/>
    </source>
</evidence>
<dbReference type="GO" id="GO:0000155">
    <property type="term" value="F:phosphorelay sensor kinase activity"/>
    <property type="evidence" value="ECO:0007669"/>
    <property type="project" value="InterPro"/>
</dbReference>
<protein>
    <recommendedName>
        <fullName evidence="3">histidine kinase</fullName>
        <ecNumber evidence="3">2.7.13.3</ecNumber>
    </recommendedName>
</protein>
<dbReference type="InterPro" id="IPR035965">
    <property type="entry name" value="PAS-like_dom_sf"/>
</dbReference>
<keyword evidence="4" id="KW-0597">Phosphoprotein</keyword>
<dbReference type="Gene3D" id="3.30.450.20">
    <property type="entry name" value="PAS domain"/>
    <property type="match status" value="5"/>
</dbReference>
<dbReference type="InterPro" id="IPR000014">
    <property type="entry name" value="PAS"/>
</dbReference>
<dbReference type="Proteomes" id="UP000501991">
    <property type="component" value="Chromosome"/>
</dbReference>
<dbReference type="InterPro" id="IPR000700">
    <property type="entry name" value="PAS-assoc_C"/>
</dbReference>
<feature type="domain" description="PAS" evidence="10">
    <location>
        <begin position="359"/>
        <end position="429"/>
    </location>
</feature>
<dbReference type="Pfam" id="PF08448">
    <property type="entry name" value="PAS_4"/>
    <property type="match status" value="2"/>
</dbReference>
<proteinExistence type="predicted"/>
<dbReference type="Pfam" id="PF13426">
    <property type="entry name" value="PAS_9"/>
    <property type="match status" value="2"/>
</dbReference>
<dbReference type="PANTHER" id="PTHR42878">
    <property type="entry name" value="TWO-COMPONENT HISTIDINE KINASE"/>
    <property type="match status" value="1"/>
</dbReference>
<dbReference type="GO" id="GO:0030295">
    <property type="term" value="F:protein kinase activator activity"/>
    <property type="evidence" value="ECO:0007669"/>
    <property type="project" value="TreeGrafter"/>
</dbReference>
<dbReference type="InterPro" id="IPR003661">
    <property type="entry name" value="HisK_dim/P_dom"/>
</dbReference>
<dbReference type="InterPro" id="IPR036890">
    <property type="entry name" value="HATPase_C_sf"/>
</dbReference>
<sequence>MAEIRARDDKTFRPVYAVSLALASLGALVLLLLLIRWWQGFDAAASSGQLTVAAAGNGKDALVSVPLLVLGVIAVVLIAAVLILGYRYLVSYRFAAEFARRATEVAEFNHARLLDFVELSSDWMWETDAEHRFTLISSGFRSVANMAPDPFIGLSPWALPGDETDEAVWRDLRRKLVRHEPFAVLVARRDLSDRLRHLEFTGKPQFDEHGFVGYRGVGRDLTERINAETELRDSETRYRTLIESFFDWYWEQDAQFRFTRLLTSPQNPLALSEPDLLGRTRWDGSDADTPEWRSHIDTLREHLPFDDFVYRRPLADGSHAWFSVTGRPTFDEAGRFTGYRGVARDVSREHETRQALVDSEARYRTTFELAPVGIVNTGPSGHLESVNLAFASLLGRQRAELIGKHMSELTHPADQAVDAAMFEALREGRVDSYRRERRYIHASGREIWTSIAVSALRDEDGHLKACIGIILDISARVRAEHERQAVEERYRRLVDVSPDGILVHRDDRIVFANRAAVAIFGVATHEALLGQTLSGFYTDPPRHEVTPRPPLEPGTTMPLAQHRLQRDNGLIGDVEITSVVIGFDDGPAVLSVVRDVSERIAAQNALQQSRARYQDVVESINEVIFQTDMEGRFRFLNGAWASATGFAIDTSIGRPVTDFAHPDDRPLIRSRLDAVLHEREDACVCEVRMRTTTGELRWMETHARLMRDPSGAPGGVMGSLDDITARKVAELTLKNINKELEARVRARTAELEASNRELEAFSYSVSHDLRAPLRAIDGFSVILQEDLDDRLDGTTRTYLKRIRSATARMAQLIDDLIELARLTRQPLRRQNIDLSHLVSEVVEEIRSTDPSRRLETDITPGLTINADPTLMRVAIENLVRNAWKFSATRPVARIAFYATRVNDRITFCIEDNGVGFDMAYAGKLFVPFYRLHPHSQFEGSGIGLATVARIIQRHGGEISAEAAPGEGARFQFSMGH</sequence>
<dbReference type="CDD" id="cd00130">
    <property type="entry name" value="PAS"/>
    <property type="match status" value="3"/>
</dbReference>
<comment type="catalytic activity">
    <reaction evidence="1">
        <text>ATP + protein L-histidine = ADP + protein N-phospho-L-histidine.</text>
        <dbReference type="EC" id="2.7.13.3"/>
    </reaction>
</comment>
<dbReference type="InterPro" id="IPR004358">
    <property type="entry name" value="Sig_transdc_His_kin-like_C"/>
</dbReference>
<keyword evidence="7 8" id="KW-0472">Membrane</keyword>
<dbReference type="Pfam" id="PF13188">
    <property type="entry name" value="PAS_8"/>
    <property type="match status" value="1"/>
</dbReference>
<evidence type="ECO:0000256" key="2">
    <source>
        <dbReference type="ARBA" id="ARBA00004429"/>
    </source>
</evidence>
<evidence type="ECO:0000256" key="1">
    <source>
        <dbReference type="ARBA" id="ARBA00000085"/>
    </source>
</evidence>
<dbReference type="RefSeq" id="WP_173764953.1">
    <property type="nucleotide sequence ID" value="NZ_CP048836.1"/>
</dbReference>
<evidence type="ECO:0000259" key="11">
    <source>
        <dbReference type="PROSITE" id="PS50113"/>
    </source>
</evidence>
<dbReference type="InterPro" id="IPR050351">
    <property type="entry name" value="BphY/WalK/GraS-like"/>
</dbReference>
<keyword evidence="6" id="KW-0418">Kinase</keyword>